<gene>
    <name evidence="8" type="ORF">PCAR00345_LOCUS37116</name>
</gene>
<dbReference type="InterPro" id="IPR015797">
    <property type="entry name" value="NUDIX_hydrolase-like_dom_sf"/>
</dbReference>
<dbReference type="InterPro" id="IPR045121">
    <property type="entry name" value="CoAse"/>
</dbReference>
<dbReference type="PROSITE" id="PS51462">
    <property type="entry name" value="NUDIX"/>
    <property type="match status" value="1"/>
</dbReference>
<reference evidence="8" key="1">
    <citation type="submission" date="2021-01" db="EMBL/GenBank/DDBJ databases">
        <authorList>
            <person name="Corre E."/>
            <person name="Pelletier E."/>
            <person name="Niang G."/>
            <person name="Scheremetjew M."/>
            <person name="Finn R."/>
            <person name="Kale V."/>
            <person name="Holt S."/>
            <person name="Cochrane G."/>
            <person name="Meng A."/>
            <person name="Brown T."/>
            <person name="Cohen L."/>
        </authorList>
    </citation>
    <scope>NUCLEOTIDE SEQUENCE</scope>
    <source>
        <strain evidence="8">CCMP645</strain>
    </source>
</reference>
<proteinExistence type="predicted"/>
<dbReference type="AlphaFoldDB" id="A0A7S4FBB5"/>
<accession>A0A7S4FBB5</accession>
<dbReference type="GO" id="GO:0015938">
    <property type="term" value="P:coenzyme A catabolic process"/>
    <property type="evidence" value="ECO:0007669"/>
    <property type="project" value="TreeGrafter"/>
</dbReference>
<dbReference type="PANTHER" id="PTHR12992:SF24">
    <property type="entry name" value="PEROXISOMAL COENZYME A DIPHOSPHATASE NUDT7"/>
    <property type="match status" value="1"/>
</dbReference>
<evidence type="ECO:0000256" key="4">
    <source>
        <dbReference type="ARBA" id="ARBA00022801"/>
    </source>
</evidence>
<keyword evidence="4" id="KW-0378">Hydrolase</keyword>
<keyword evidence="5" id="KW-0460">Magnesium</keyword>
<comment type="cofactor">
    <cofactor evidence="2">
        <name>Mg(2+)</name>
        <dbReference type="ChEBI" id="CHEBI:18420"/>
    </cofactor>
</comment>
<evidence type="ECO:0000256" key="3">
    <source>
        <dbReference type="ARBA" id="ARBA00022723"/>
    </source>
</evidence>
<evidence type="ECO:0000256" key="1">
    <source>
        <dbReference type="ARBA" id="ARBA00001936"/>
    </source>
</evidence>
<sequence length="404" mass="41881">MQASDLTGGATVHLLMPQPPTSMLGCCVLAALGAHLSDGICENNAASHGQMPLCAAHIATDGMKPTAGRSACRASSPLLLEPAIGAAAMCVLVQELDGPSIKLKYASSEDVSSVLKVGSHLDGEVHVGATSGDGAGSPADHAGPLPWRLIRVGHQQLGSNVIDACPAAAGGQLLRHAHGNGAPVCLGLGLGLASVAIVLDGSGRVLMTRRAAEMRTFPRAWVMPGGRADASDRSLSMTAQRELLEETGLRPDQMTAVSNGALCIWESCFPVRQDEWEQACASGRRTAHILTCFFAFRCHTSSPPLALQPSECDAAVWVPLDSFRSKESEVGESSIASQLSSRDALSGASVSEHGKISFERASGSAASSPISAALLQGVYPNRAGEGIGRGHLWALRRLASQVQC</sequence>
<organism evidence="8">
    <name type="scientific">Chrysotila carterae</name>
    <name type="common">Marine alga</name>
    <name type="synonym">Syracosphaera carterae</name>
    <dbReference type="NCBI Taxonomy" id="13221"/>
    <lineage>
        <taxon>Eukaryota</taxon>
        <taxon>Haptista</taxon>
        <taxon>Haptophyta</taxon>
        <taxon>Prymnesiophyceae</taxon>
        <taxon>Isochrysidales</taxon>
        <taxon>Isochrysidaceae</taxon>
        <taxon>Chrysotila</taxon>
    </lineage>
</organism>
<name>A0A7S4FBB5_CHRCT</name>
<evidence type="ECO:0000256" key="5">
    <source>
        <dbReference type="ARBA" id="ARBA00022842"/>
    </source>
</evidence>
<dbReference type="PANTHER" id="PTHR12992">
    <property type="entry name" value="NUDIX HYDROLASE"/>
    <property type="match status" value="1"/>
</dbReference>
<feature type="domain" description="Nudix hydrolase" evidence="7">
    <location>
        <begin position="189"/>
        <end position="343"/>
    </location>
</feature>
<dbReference type="SUPFAM" id="SSF55811">
    <property type="entry name" value="Nudix"/>
    <property type="match status" value="1"/>
</dbReference>
<dbReference type="GO" id="GO:0010945">
    <property type="term" value="F:coenzyme A diphosphatase activity"/>
    <property type="evidence" value="ECO:0007669"/>
    <property type="project" value="InterPro"/>
</dbReference>
<evidence type="ECO:0000313" key="8">
    <source>
        <dbReference type="EMBL" id="CAE0784411.1"/>
    </source>
</evidence>
<protein>
    <recommendedName>
        <fullName evidence="7">Nudix hydrolase domain-containing protein</fullName>
    </recommendedName>
</protein>
<comment type="cofactor">
    <cofactor evidence="1">
        <name>Mn(2+)</name>
        <dbReference type="ChEBI" id="CHEBI:29035"/>
    </cofactor>
</comment>
<keyword evidence="6" id="KW-0464">Manganese</keyword>
<dbReference type="GO" id="GO:0046872">
    <property type="term" value="F:metal ion binding"/>
    <property type="evidence" value="ECO:0007669"/>
    <property type="project" value="UniProtKB-KW"/>
</dbReference>
<dbReference type="Pfam" id="PF00293">
    <property type="entry name" value="NUDIX"/>
    <property type="match status" value="1"/>
</dbReference>
<dbReference type="Gene3D" id="3.90.79.10">
    <property type="entry name" value="Nucleoside Triphosphate Pyrophosphohydrolase"/>
    <property type="match status" value="1"/>
</dbReference>
<evidence type="ECO:0000256" key="2">
    <source>
        <dbReference type="ARBA" id="ARBA00001946"/>
    </source>
</evidence>
<evidence type="ECO:0000256" key="6">
    <source>
        <dbReference type="ARBA" id="ARBA00023211"/>
    </source>
</evidence>
<dbReference type="EMBL" id="HBIZ01059278">
    <property type="protein sequence ID" value="CAE0784411.1"/>
    <property type="molecule type" value="Transcribed_RNA"/>
</dbReference>
<dbReference type="InterPro" id="IPR000086">
    <property type="entry name" value="NUDIX_hydrolase_dom"/>
</dbReference>
<evidence type="ECO:0000259" key="7">
    <source>
        <dbReference type="PROSITE" id="PS51462"/>
    </source>
</evidence>
<keyword evidence="3" id="KW-0479">Metal-binding</keyword>